<dbReference type="PANTHER" id="PTHR36766">
    <property type="entry name" value="PLANT BROAD-SPECTRUM MILDEW RESISTANCE PROTEIN RPW8"/>
    <property type="match status" value="1"/>
</dbReference>
<dbReference type="Gene3D" id="3.80.10.10">
    <property type="entry name" value="Ribonuclease Inhibitor"/>
    <property type="match status" value="1"/>
</dbReference>
<dbReference type="AlphaFoldDB" id="A0A0A9HM82"/>
<dbReference type="SUPFAM" id="SSF52047">
    <property type="entry name" value="RNI-like"/>
    <property type="match status" value="1"/>
</dbReference>
<protein>
    <recommendedName>
        <fullName evidence="1">At1g61320/AtMIF1 LRR domain-containing protein</fullName>
    </recommendedName>
</protein>
<evidence type="ECO:0000313" key="2">
    <source>
        <dbReference type="EMBL" id="JAE38255.1"/>
    </source>
</evidence>
<dbReference type="InterPro" id="IPR032675">
    <property type="entry name" value="LRR_dom_sf"/>
</dbReference>
<accession>A0A0A9HM82</accession>
<name>A0A0A9HM82_ARUDO</name>
<dbReference type="EMBL" id="GBRH01159641">
    <property type="protein sequence ID" value="JAE38255.1"/>
    <property type="molecule type" value="Transcribed_RNA"/>
</dbReference>
<dbReference type="InterPro" id="IPR055357">
    <property type="entry name" value="LRR_At1g61320_AtMIF1"/>
</dbReference>
<reference evidence="2" key="2">
    <citation type="journal article" date="2015" name="Data Brief">
        <title>Shoot transcriptome of the giant reed, Arundo donax.</title>
        <authorList>
            <person name="Barrero R.A."/>
            <person name="Guerrero F.D."/>
            <person name="Moolhuijzen P."/>
            <person name="Goolsby J.A."/>
            <person name="Tidwell J."/>
            <person name="Bellgard S.E."/>
            <person name="Bellgard M.I."/>
        </authorList>
    </citation>
    <scope>NUCLEOTIDE SEQUENCE</scope>
    <source>
        <tissue evidence="2">Shoot tissue taken approximately 20 cm above the soil surface</tissue>
    </source>
</reference>
<dbReference type="Pfam" id="PF23622">
    <property type="entry name" value="LRR_At1g61320_AtMIF1"/>
    <property type="match status" value="1"/>
</dbReference>
<organism evidence="2">
    <name type="scientific">Arundo donax</name>
    <name type="common">Giant reed</name>
    <name type="synonym">Donax arundinaceus</name>
    <dbReference type="NCBI Taxonomy" id="35708"/>
    <lineage>
        <taxon>Eukaryota</taxon>
        <taxon>Viridiplantae</taxon>
        <taxon>Streptophyta</taxon>
        <taxon>Embryophyta</taxon>
        <taxon>Tracheophyta</taxon>
        <taxon>Spermatophyta</taxon>
        <taxon>Magnoliopsida</taxon>
        <taxon>Liliopsida</taxon>
        <taxon>Poales</taxon>
        <taxon>Poaceae</taxon>
        <taxon>PACMAD clade</taxon>
        <taxon>Arundinoideae</taxon>
        <taxon>Arundineae</taxon>
        <taxon>Arundo</taxon>
    </lineage>
</organism>
<dbReference type="PANTHER" id="PTHR36766:SF70">
    <property type="entry name" value="DISEASE RESISTANCE PROTEIN RGA4"/>
    <property type="match status" value="1"/>
</dbReference>
<feature type="domain" description="At1g61320/AtMIF1 LRR" evidence="1">
    <location>
        <begin position="102"/>
        <end position="203"/>
    </location>
</feature>
<sequence length="217" mass="25037">MESLEVWNTTYSHGDDFEGKIMFPVLVSLVIRDCPRLRLRPFPPRAEHWKIENSDNVLSSWEKGRPTCASSSASRTYMRVKSSKVPLHQWRLLHHLPALTRLSMEHCSDLTSCIEGVIRVLSTLKSLSLQHIDQPELPKWLAHLTSLEELDIRYCKDIKALPGNVLALTKLEELNIYGCSELKRWCVLEENTSNLAHIKISIADNTNQLYRVYRSEQ</sequence>
<proteinExistence type="predicted"/>
<reference evidence="2" key="1">
    <citation type="submission" date="2014-09" db="EMBL/GenBank/DDBJ databases">
        <authorList>
            <person name="Magalhaes I.L.F."/>
            <person name="Oliveira U."/>
            <person name="Santos F.R."/>
            <person name="Vidigal T.H.D.A."/>
            <person name="Brescovit A.D."/>
            <person name="Santos A.J."/>
        </authorList>
    </citation>
    <scope>NUCLEOTIDE SEQUENCE</scope>
    <source>
        <tissue evidence="2">Shoot tissue taken approximately 20 cm above the soil surface</tissue>
    </source>
</reference>
<evidence type="ECO:0000259" key="1">
    <source>
        <dbReference type="Pfam" id="PF23622"/>
    </source>
</evidence>